<name>A0A0F7JWI3_9GAMM</name>
<feature type="chain" id="PRO_5002517663" evidence="1">
    <location>
        <begin position="25"/>
        <end position="403"/>
    </location>
</feature>
<evidence type="ECO:0000256" key="1">
    <source>
        <dbReference type="SAM" id="SignalP"/>
    </source>
</evidence>
<evidence type="ECO:0000313" key="2">
    <source>
        <dbReference type="EMBL" id="AKH19085.1"/>
    </source>
</evidence>
<reference evidence="2 3" key="1">
    <citation type="journal article" date="2015" name="Genome Announc.">
        <title>Complete Genome Sequence of Sedimenticola thiotaurini Strain SIP-G1, a Polyphosphate- and Polyhydroxyalkanoate-Accumulating Sulfur-Oxidizing Gammaproteobacterium Isolated from Salt Marsh Sediments.</title>
        <authorList>
            <person name="Flood B.E."/>
            <person name="Jones D.S."/>
            <person name="Bailey J.V."/>
        </authorList>
    </citation>
    <scope>NUCLEOTIDE SEQUENCE [LARGE SCALE GENOMIC DNA]</scope>
    <source>
        <strain evidence="2 3">SIP-G1</strain>
    </source>
</reference>
<dbReference type="RefSeq" id="WP_046858023.1">
    <property type="nucleotide sequence ID" value="NZ_CP011412.1"/>
</dbReference>
<keyword evidence="3" id="KW-1185">Reference proteome</keyword>
<dbReference type="Proteomes" id="UP000034410">
    <property type="component" value="Chromosome"/>
</dbReference>
<sequence>MQPQCLTKNWLPLLLFLLPALAGADNDLAISGKVGAELRLFPHSPQFTGQYDAANLSGFFEPQFYYAWNQDRDYVEFIPYLRWDQHDPERSHADIRQLTWSHVGDDWELHSGIGKVFWGVTEFQHLVDTINQTDGVEDIDGEDKLGQPMIHLSLVRRWGILDLFALPGFRERTFAGLDGRLRSGLVVDSSQAAYESAAGDNHLDLAARWSHTLGDYDIGLHWFRGTNREPRLVPGTDGNGNLVLTPYYEQINQLGMDLQATLDDWLWKLEMRWRDGQQESFWALQGGFEYTLYGIADSNTDLGLLLEYGWDERGTRSTSLAQNDLYFGARIALNDAASSELLAGIGYDLDFHSHILQLEASRRIGNAWKASLDLRLFSGDEPNDPLSAIRRDDHLQLTLERYF</sequence>
<dbReference type="KEGG" id="seds:AAY24_00560"/>
<protein>
    <submittedName>
        <fullName evidence="2">Uncharacterized protein</fullName>
    </submittedName>
</protein>
<organism evidence="2 3">
    <name type="scientific">Sedimenticola thiotaurini</name>
    <dbReference type="NCBI Taxonomy" id="1543721"/>
    <lineage>
        <taxon>Bacteria</taxon>
        <taxon>Pseudomonadati</taxon>
        <taxon>Pseudomonadota</taxon>
        <taxon>Gammaproteobacteria</taxon>
        <taxon>Chromatiales</taxon>
        <taxon>Sedimenticolaceae</taxon>
        <taxon>Sedimenticola</taxon>
    </lineage>
</organism>
<proteinExistence type="predicted"/>
<dbReference type="OrthoDB" id="1188513at2"/>
<gene>
    <name evidence="2" type="ORF">AAY24_00560</name>
</gene>
<keyword evidence="1" id="KW-0732">Signal</keyword>
<evidence type="ECO:0000313" key="3">
    <source>
        <dbReference type="Proteomes" id="UP000034410"/>
    </source>
</evidence>
<dbReference type="PATRIC" id="fig|1543721.4.peg.118"/>
<feature type="signal peptide" evidence="1">
    <location>
        <begin position="1"/>
        <end position="24"/>
    </location>
</feature>
<accession>A0A0F7JWI3</accession>
<dbReference type="AlphaFoldDB" id="A0A0F7JWI3"/>
<dbReference type="EMBL" id="CP011412">
    <property type="protein sequence ID" value="AKH19085.1"/>
    <property type="molecule type" value="Genomic_DNA"/>
</dbReference>